<dbReference type="Proteomes" id="UP000272238">
    <property type="component" value="Unassembled WGS sequence"/>
</dbReference>
<organism evidence="1 2">
    <name type="scientific">Ureibacillus endophyticus</name>
    <dbReference type="NCBI Taxonomy" id="1978490"/>
    <lineage>
        <taxon>Bacteria</taxon>
        <taxon>Bacillati</taxon>
        <taxon>Bacillota</taxon>
        <taxon>Bacilli</taxon>
        <taxon>Bacillales</taxon>
        <taxon>Caryophanaceae</taxon>
        <taxon>Ureibacillus</taxon>
    </lineage>
</organism>
<sequence>MGVYKIGEYDIAIKFIGVYTHMAVWQYAIKKGNKLIASSPNHPTAELDESKAVLEIALDGLLYIGQQLEEIDRGVPSVFH</sequence>
<dbReference type="RefSeq" id="WP_121216017.1">
    <property type="nucleotide sequence ID" value="NZ_JAMYWW010000001.1"/>
</dbReference>
<dbReference type="EMBL" id="RBZN01000091">
    <property type="protein sequence ID" value="RKQ12136.1"/>
    <property type="molecule type" value="Genomic_DNA"/>
</dbReference>
<name>A0A494YRQ0_9BACL</name>
<evidence type="ECO:0000313" key="1">
    <source>
        <dbReference type="EMBL" id="RKQ12136.1"/>
    </source>
</evidence>
<keyword evidence="2" id="KW-1185">Reference proteome</keyword>
<comment type="caution">
    <text evidence="1">The sequence shown here is derived from an EMBL/GenBank/DDBJ whole genome shotgun (WGS) entry which is preliminary data.</text>
</comment>
<accession>A0A494YRQ0</accession>
<evidence type="ECO:0000313" key="2">
    <source>
        <dbReference type="Proteomes" id="UP000272238"/>
    </source>
</evidence>
<dbReference type="OrthoDB" id="9921617at2"/>
<proteinExistence type="predicted"/>
<protein>
    <submittedName>
        <fullName evidence="1">Uncharacterized protein</fullName>
    </submittedName>
</protein>
<reference evidence="1 2" key="1">
    <citation type="journal article" date="2016" name="Antonie Van Leeuwenhoek">
        <title>Lysinibacillus endophyticus sp. nov., an indole-3-acetic acid producing endophytic bacterium isolated from corn root (Zea mays cv. Xinken-5).</title>
        <authorList>
            <person name="Yu J."/>
            <person name="Guan X."/>
            <person name="Liu C."/>
            <person name="Xiang W."/>
            <person name="Yu Z."/>
            <person name="Liu X."/>
            <person name="Wang G."/>
        </authorList>
    </citation>
    <scope>NUCLEOTIDE SEQUENCE [LARGE SCALE GENOMIC DNA]</scope>
    <source>
        <strain evidence="1 2">DSM 100506</strain>
    </source>
</reference>
<dbReference type="AlphaFoldDB" id="A0A494YRQ0"/>
<gene>
    <name evidence="1" type="ORF">D8M03_17205</name>
</gene>